<dbReference type="Gene3D" id="1.10.3680.10">
    <property type="entry name" value="TerB-like"/>
    <property type="match status" value="1"/>
</dbReference>
<evidence type="ECO:0000313" key="3">
    <source>
        <dbReference type="Proteomes" id="UP000199766"/>
    </source>
</evidence>
<evidence type="ECO:0000313" key="2">
    <source>
        <dbReference type="EMBL" id="SEQ39773.1"/>
    </source>
</evidence>
<accession>A0A1H9FQL7</accession>
<dbReference type="STRING" id="180197.SAMN02982919_00605"/>
<proteinExistence type="predicted"/>
<protein>
    <submittedName>
        <fullName evidence="2">Tellurite resistance protein TerB</fullName>
    </submittedName>
</protein>
<dbReference type="InterPro" id="IPR029024">
    <property type="entry name" value="TerB-like"/>
</dbReference>
<dbReference type="AlphaFoldDB" id="A0A1H9FQL7"/>
<dbReference type="CDD" id="cd07177">
    <property type="entry name" value="terB_like"/>
    <property type="match status" value="1"/>
</dbReference>
<dbReference type="OrthoDB" id="1523230at2"/>
<dbReference type="SUPFAM" id="SSF158682">
    <property type="entry name" value="TerB-like"/>
    <property type="match status" value="1"/>
</dbReference>
<dbReference type="Pfam" id="PF05099">
    <property type="entry name" value="TerB"/>
    <property type="match status" value="1"/>
</dbReference>
<name>A0A1H9FQL7_9BURK</name>
<reference evidence="2 3" key="1">
    <citation type="submission" date="2016-10" db="EMBL/GenBank/DDBJ databases">
        <authorList>
            <person name="de Groot N.N."/>
        </authorList>
    </citation>
    <scope>NUCLEOTIDE SEQUENCE [LARGE SCALE GENOMIC DNA]</scope>
    <source>
        <strain evidence="2 3">ATCC 35958</strain>
    </source>
</reference>
<dbReference type="RefSeq" id="WP_091452480.1">
    <property type="nucleotide sequence ID" value="NZ_FOGD01000001.1"/>
</dbReference>
<organism evidence="2 3">
    <name type="scientific">Giesbergeria anulus</name>
    <dbReference type="NCBI Taxonomy" id="180197"/>
    <lineage>
        <taxon>Bacteria</taxon>
        <taxon>Pseudomonadati</taxon>
        <taxon>Pseudomonadota</taxon>
        <taxon>Betaproteobacteria</taxon>
        <taxon>Burkholderiales</taxon>
        <taxon>Comamonadaceae</taxon>
        <taxon>Giesbergeria</taxon>
    </lineage>
</organism>
<gene>
    <name evidence="2" type="ORF">SAMN02982919_00605</name>
</gene>
<sequence length="170" mass="18646">MGLFDMFKSDSGDKMTPHLAFATSLIYMMSADGEIDHEEIGHLLSVLGGSDQGNGSIGVGAQNQALLDSAVKYRRKNSIDTFLQEAAPLLSDAQKMCMLVNLIDSSLADGQPEPEEQALFGKFLQAFGVSEARFRPFFEIIVLKNDRTVFTNQSHPKNDPSYQVKLSLPS</sequence>
<evidence type="ECO:0000259" key="1">
    <source>
        <dbReference type="Pfam" id="PF05099"/>
    </source>
</evidence>
<dbReference type="InterPro" id="IPR007791">
    <property type="entry name" value="DjlA_N"/>
</dbReference>
<dbReference type="EMBL" id="FOGD01000001">
    <property type="protein sequence ID" value="SEQ39773.1"/>
    <property type="molecule type" value="Genomic_DNA"/>
</dbReference>
<feature type="domain" description="Co-chaperone DjlA N-terminal" evidence="1">
    <location>
        <begin position="18"/>
        <end position="135"/>
    </location>
</feature>
<dbReference type="Proteomes" id="UP000199766">
    <property type="component" value="Unassembled WGS sequence"/>
</dbReference>
<keyword evidence="3" id="KW-1185">Reference proteome</keyword>